<feature type="non-terminal residue" evidence="3">
    <location>
        <position position="1"/>
    </location>
</feature>
<proteinExistence type="predicted"/>
<reference evidence="3" key="1">
    <citation type="journal article" date="2019" name="Environ. Microbiol.">
        <title>Fungal ecological strategies reflected in gene transcription - a case study of two litter decomposers.</title>
        <authorList>
            <person name="Barbi F."/>
            <person name="Kohler A."/>
            <person name="Barry K."/>
            <person name="Baskaran P."/>
            <person name="Daum C."/>
            <person name="Fauchery L."/>
            <person name="Ihrmark K."/>
            <person name="Kuo A."/>
            <person name="LaButti K."/>
            <person name="Lipzen A."/>
            <person name="Morin E."/>
            <person name="Grigoriev I.V."/>
            <person name="Henrissat B."/>
            <person name="Lindahl B."/>
            <person name="Martin F."/>
        </authorList>
    </citation>
    <scope>NUCLEOTIDE SEQUENCE</scope>
    <source>
        <strain evidence="3">JB14</strain>
    </source>
</reference>
<dbReference type="AlphaFoldDB" id="A0A6A4GTT6"/>
<keyword evidence="4" id="KW-1185">Reference proteome</keyword>
<evidence type="ECO:0000256" key="1">
    <source>
        <dbReference type="ARBA" id="ARBA00022729"/>
    </source>
</evidence>
<dbReference type="Proteomes" id="UP000799118">
    <property type="component" value="Unassembled WGS sequence"/>
</dbReference>
<name>A0A6A4GTT6_9AGAR</name>
<dbReference type="PANTHER" id="PTHR31836">
    <property type="match status" value="1"/>
</dbReference>
<dbReference type="OrthoDB" id="623670at2759"/>
<protein>
    <submittedName>
        <fullName evidence="3">Uncharacterized protein</fullName>
    </submittedName>
</protein>
<evidence type="ECO:0000313" key="3">
    <source>
        <dbReference type="EMBL" id="KAE9388544.1"/>
    </source>
</evidence>
<dbReference type="EMBL" id="ML769738">
    <property type="protein sequence ID" value="KAE9388544.1"/>
    <property type="molecule type" value="Genomic_DNA"/>
</dbReference>
<evidence type="ECO:0000313" key="4">
    <source>
        <dbReference type="Proteomes" id="UP000799118"/>
    </source>
</evidence>
<feature type="compositionally biased region" description="Low complexity" evidence="2">
    <location>
        <begin position="36"/>
        <end position="62"/>
    </location>
</feature>
<dbReference type="InterPro" id="IPR036908">
    <property type="entry name" value="RlpA-like_sf"/>
</dbReference>
<dbReference type="SUPFAM" id="SSF50685">
    <property type="entry name" value="Barwin-like endoglucanases"/>
    <property type="match status" value="1"/>
</dbReference>
<dbReference type="CDD" id="cd22191">
    <property type="entry name" value="DPBB_RlpA_EXP_N-like"/>
    <property type="match status" value="1"/>
</dbReference>
<dbReference type="InterPro" id="IPR051477">
    <property type="entry name" value="Expansin_CellWall"/>
</dbReference>
<keyword evidence="1" id="KW-0732">Signal</keyword>
<evidence type="ECO:0000256" key="2">
    <source>
        <dbReference type="SAM" id="MobiDB-lite"/>
    </source>
</evidence>
<gene>
    <name evidence="3" type="ORF">BT96DRAFT_927026</name>
</gene>
<feature type="region of interest" description="Disordered" evidence="2">
    <location>
        <begin position="28"/>
        <end position="62"/>
    </location>
</feature>
<organism evidence="3 4">
    <name type="scientific">Gymnopus androsaceus JB14</name>
    <dbReference type="NCBI Taxonomy" id="1447944"/>
    <lineage>
        <taxon>Eukaryota</taxon>
        <taxon>Fungi</taxon>
        <taxon>Dikarya</taxon>
        <taxon>Basidiomycota</taxon>
        <taxon>Agaricomycotina</taxon>
        <taxon>Agaricomycetes</taxon>
        <taxon>Agaricomycetidae</taxon>
        <taxon>Agaricales</taxon>
        <taxon>Marasmiineae</taxon>
        <taxon>Omphalotaceae</taxon>
        <taxon>Gymnopus</taxon>
    </lineage>
</organism>
<dbReference type="PANTHER" id="PTHR31836:SF28">
    <property type="entry name" value="SRCR DOMAIN-CONTAINING PROTEIN-RELATED"/>
    <property type="match status" value="1"/>
</dbReference>
<dbReference type="Gene3D" id="2.40.40.10">
    <property type="entry name" value="RlpA-like domain"/>
    <property type="match status" value="1"/>
</dbReference>
<accession>A0A6A4GTT6</accession>
<sequence length="169" mass="17591">IPTCIIQCATPILPACVVRGSPIPIRRSLEGKQQWSDSTSTSTSLTDSSSTDSSSTDASSTDTSSTLHLATYYETGLGACGITNVDTDMIAAIDASFFDQYACISLANNIHQSKSVTVAITDRCTGCANAYSLHLSPSAFEGLADLSVGKLTDVTWVWADASSSTSSSS</sequence>